<evidence type="ECO:0000313" key="2">
    <source>
        <dbReference type="Proteomes" id="UP001139158"/>
    </source>
</evidence>
<dbReference type="AlphaFoldDB" id="A0A9X1MHK0"/>
<reference evidence="1" key="1">
    <citation type="submission" date="2021-10" db="EMBL/GenBank/DDBJ databases">
        <title>Novel species in genus Arthrobacter.</title>
        <authorList>
            <person name="Liu Y."/>
        </authorList>
    </citation>
    <scope>NUCLEOTIDE SEQUENCE</scope>
    <source>
        <strain evidence="1">Zg-Y453</strain>
    </source>
</reference>
<keyword evidence="2" id="KW-1185">Reference proteome</keyword>
<dbReference type="RefSeq" id="WP_227897732.1">
    <property type="nucleotide sequence ID" value="NZ_CP099467.1"/>
</dbReference>
<protein>
    <submittedName>
        <fullName evidence="1">Uncharacterized protein</fullName>
    </submittedName>
</protein>
<proteinExistence type="predicted"/>
<dbReference type="EMBL" id="JAJFZV010000020">
    <property type="protein sequence ID" value="MCC3299746.1"/>
    <property type="molecule type" value="Genomic_DNA"/>
</dbReference>
<comment type="caution">
    <text evidence="1">The sequence shown here is derived from an EMBL/GenBank/DDBJ whole genome shotgun (WGS) entry which is preliminary data.</text>
</comment>
<evidence type="ECO:0000313" key="1">
    <source>
        <dbReference type="EMBL" id="MCC3299746.1"/>
    </source>
</evidence>
<organism evidence="1 2">
    <name type="scientific">Arthrobacter caoxuetaonis</name>
    <dbReference type="NCBI Taxonomy" id="2886935"/>
    <lineage>
        <taxon>Bacteria</taxon>
        <taxon>Bacillati</taxon>
        <taxon>Actinomycetota</taxon>
        <taxon>Actinomycetes</taxon>
        <taxon>Micrococcales</taxon>
        <taxon>Micrococcaceae</taxon>
        <taxon>Arthrobacter</taxon>
    </lineage>
</organism>
<sequence length="218" mass="24032">MGDHLHKAMGWALPSGVDLLNRDHPASRLTMAEHSLWLRSRASRASDEAVRDDIEYEADLLEKSRSVFLDACVLHVPGLDGGTMLITPPTYLSDWHRMDDDLDCAFAEDEPFQNMISYMPSGPVPFNRSWMDALTGRPLQGPAGDAAAKAGTERGDQAALRVRIQGEEAPAFKDPAEARDRIVPGIPREVVDLVKHLGSFLSPEQLLRLRPAKAAWIG</sequence>
<name>A0A9X1MHK0_9MICC</name>
<gene>
    <name evidence="1" type="ORF">LJ757_18465</name>
</gene>
<accession>A0A9X1MHK0</accession>
<dbReference type="Proteomes" id="UP001139158">
    <property type="component" value="Unassembled WGS sequence"/>
</dbReference>